<feature type="binding site" evidence="6">
    <location>
        <position position="97"/>
    </location>
    <ligand>
        <name>substrate</name>
    </ligand>
</feature>
<dbReference type="GO" id="GO:1990002">
    <property type="term" value="F:methylglyoxal reductase (NADPH) (acetol producing) activity"/>
    <property type="evidence" value="ECO:0007669"/>
    <property type="project" value="TreeGrafter"/>
</dbReference>
<dbReference type="PANTHER" id="PTHR43827:SF3">
    <property type="entry name" value="NADP-DEPENDENT OXIDOREDUCTASE DOMAIN-CONTAINING PROTEIN"/>
    <property type="match status" value="1"/>
</dbReference>
<accession>K2JH97</accession>
<dbReference type="InterPro" id="IPR023210">
    <property type="entry name" value="NADP_OxRdtase_dom"/>
</dbReference>
<dbReference type="PROSITE" id="PS00062">
    <property type="entry name" value="ALDOKETO_REDUCTASE_2"/>
    <property type="match status" value="1"/>
</dbReference>
<dbReference type="PANTHER" id="PTHR43827">
    <property type="entry name" value="2,5-DIKETO-D-GLUCONIC ACID REDUCTASE"/>
    <property type="match status" value="1"/>
</dbReference>
<gene>
    <name evidence="9" type="ORF">B3C1_09043</name>
</gene>
<feature type="domain" description="NADP-dependent oxidoreductase" evidence="8">
    <location>
        <begin position="6"/>
        <end position="251"/>
    </location>
</feature>
<dbReference type="RefSeq" id="WP_008484351.1">
    <property type="nucleotide sequence ID" value="NZ_AMRI01000011.1"/>
</dbReference>
<feature type="active site" description="Proton donor" evidence="5">
    <location>
        <position position="39"/>
    </location>
</feature>
<keyword evidence="10" id="KW-1185">Reference proteome</keyword>
<comment type="caution">
    <text evidence="9">The sequence shown here is derived from an EMBL/GenBank/DDBJ whole genome shotgun (WGS) entry which is preliminary data.</text>
</comment>
<dbReference type="PRINTS" id="PR00069">
    <property type="entry name" value="ALDKETRDTASE"/>
</dbReference>
<evidence type="ECO:0000313" key="10">
    <source>
        <dbReference type="Proteomes" id="UP000006755"/>
    </source>
</evidence>
<evidence type="ECO:0000256" key="7">
    <source>
        <dbReference type="PIRSR" id="PIRSR000097-3"/>
    </source>
</evidence>
<dbReference type="InterPro" id="IPR020471">
    <property type="entry name" value="AKR"/>
</dbReference>
<evidence type="ECO:0000256" key="4">
    <source>
        <dbReference type="ARBA" id="ARBA00049445"/>
    </source>
</evidence>
<dbReference type="PIRSF" id="PIRSF000097">
    <property type="entry name" value="AKR"/>
    <property type="match status" value="1"/>
</dbReference>
<comment type="catalytic activity">
    <reaction evidence="4">
        <text>hydroxyacetone + NADP(+) = methylglyoxal + NADPH + H(+)</text>
        <dbReference type="Rhea" id="RHEA:27986"/>
        <dbReference type="ChEBI" id="CHEBI:15378"/>
        <dbReference type="ChEBI" id="CHEBI:17158"/>
        <dbReference type="ChEBI" id="CHEBI:27957"/>
        <dbReference type="ChEBI" id="CHEBI:57783"/>
        <dbReference type="ChEBI" id="CHEBI:58349"/>
    </reaction>
</comment>
<dbReference type="NCBIfam" id="NF008377">
    <property type="entry name" value="PRK11172.1"/>
    <property type="match status" value="1"/>
</dbReference>
<dbReference type="FunFam" id="3.20.20.100:FF:000002">
    <property type="entry name" value="2,5-diketo-D-gluconic acid reductase A"/>
    <property type="match status" value="1"/>
</dbReference>
<dbReference type="Gene3D" id="3.20.20.100">
    <property type="entry name" value="NADP-dependent oxidoreductase domain"/>
    <property type="match status" value="1"/>
</dbReference>
<dbReference type="EMBL" id="AMRI01000011">
    <property type="protein sequence ID" value="EKE73952.1"/>
    <property type="molecule type" value="Genomic_DNA"/>
</dbReference>
<proteinExistence type="inferred from homology"/>
<evidence type="ECO:0000256" key="1">
    <source>
        <dbReference type="ARBA" id="ARBA00007905"/>
    </source>
</evidence>
<dbReference type="SUPFAM" id="SSF51430">
    <property type="entry name" value="NAD(P)-linked oxidoreductase"/>
    <property type="match status" value="1"/>
</dbReference>
<keyword evidence="3" id="KW-0560">Oxidoreductase</keyword>
<dbReference type="OrthoDB" id="9804790at2"/>
<feature type="site" description="Lowers pKa of active site Tyr" evidence="7">
    <location>
        <position position="64"/>
    </location>
</feature>
<name>K2JH97_9GAMM</name>
<comment type="similarity">
    <text evidence="1">Belongs to the aldo/keto reductase family.</text>
</comment>
<dbReference type="Proteomes" id="UP000006755">
    <property type="component" value="Unassembled WGS sequence"/>
</dbReference>
<protein>
    <submittedName>
        <fullName evidence="9">2,5-diketo-D-gluconate reductase B</fullName>
    </submittedName>
</protein>
<organism evidence="9 10">
    <name type="scientific">Gallaecimonas xiamenensis 3-C-1</name>
    <dbReference type="NCBI Taxonomy" id="745411"/>
    <lineage>
        <taxon>Bacteria</taxon>
        <taxon>Pseudomonadati</taxon>
        <taxon>Pseudomonadota</taxon>
        <taxon>Gammaproteobacteria</taxon>
        <taxon>Enterobacterales</taxon>
        <taxon>Gallaecimonadaceae</taxon>
        <taxon>Gallaecimonas</taxon>
    </lineage>
</organism>
<dbReference type="PATRIC" id="fig|745411.4.peg.1770"/>
<dbReference type="PROSITE" id="PS00798">
    <property type="entry name" value="ALDOKETO_REDUCTASE_1"/>
    <property type="match status" value="1"/>
</dbReference>
<reference evidence="9 10" key="1">
    <citation type="journal article" date="2012" name="J. Bacteriol.">
        <title>Genome Sequence of Gallaecimonas xiamenensis Type Strain 3-C-1.</title>
        <authorList>
            <person name="Lai Q."/>
            <person name="Wang L."/>
            <person name="Wang W."/>
            <person name="Shao Z."/>
        </authorList>
    </citation>
    <scope>NUCLEOTIDE SEQUENCE [LARGE SCALE GENOMIC DNA]</scope>
    <source>
        <strain evidence="9 10">3-C-1</strain>
    </source>
</reference>
<evidence type="ECO:0000256" key="5">
    <source>
        <dbReference type="PIRSR" id="PIRSR000097-1"/>
    </source>
</evidence>
<evidence type="ECO:0000259" key="8">
    <source>
        <dbReference type="Pfam" id="PF00248"/>
    </source>
</evidence>
<dbReference type="eggNOG" id="COG0656">
    <property type="taxonomic scope" value="Bacteria"/>
</dbReference>
<keyword evidence="2" id="KW-0521">NADP</keyword>
<dbReference type="InterPro" id="IPR036812">
    <property type="entry name" value="NAD(P)_OxRdtase_dom_sf"/>
</dbReference>
<sequence length="266" mass="28791">MGIPSLGLGTFRLKGDAAYQAVSTGLRLGYRHIDTAQIYDNEADVGRAITDAALPRDQLFVTTKIWTEHLAPGKLVPSLQQSLAKLGLDQVDLTLIHWPSPQDAEPVAQYLAQLQDAKTQGLTQAIGVSNFTLRHLKEALAAVAPGLIATNQVEMHPFLQNRALLDFCRAQGIRVTAYMPLAYGKVMADDTLKAIGAKHQVSAASVTLAWLLAQDIVVIPSSTREAHQLSNLKAKELVLDAGDMARIAGLDRNERLVAPDFGPAWD</sequence>
<dbReference type="GO" id="GO:0051596">
    <property type="term" value="P:methylglyoxal catabolic process"/>
    <property type="evidence" value="ECO:0007669"/>
    <property type="project" value="TreeGrafter"/>
</dbReference>
<evidence type="ECO:0000313" key="9">
    <source>
        <dbReference type="EMBL" id="EKE73952.1"/>
    </source>
</evidence>
<dbReference type="Pfam" id="PF00248">
    <property type="entry name" value="Aldo_ket_red"/>
    <property type="match status" value="1"/>
</dbReference>
<evidence type="ECO:0000256" key="3">
    <source>
        <dbReference type="ARBA" id="ARBA00023002"/>
    </source>
</evidence>
<evidence type="ECO:0000256" key="2">
    <source>
        <dbReference type="ARBA" id="ARBA00022857"/>
    </source>
</evidence>
<dbReference type="InterPro" id="IPR018170">
    <property type="entry name" value="Aldo/ket_reductase_CS"/>
</dbReference>
<evidence type="ECO:0000256" key="6">
    <source>
        <dbReference type="PIRSR" id="PIRSR000097-2"/>
    </source>
</evidence>
<dbReference type="AlphaFoldDB" id="K2JH97"/>
<dbReference type="STRING" id="745411.B3C1_09043"/>